<dbReference type="InterPro" id="IPR027417">
    <property type="entry name" value="P-loop_NTPase"/>
</dbReference>
<dbReference type="Gene3D" id="2.130.10.10">
    <property type="entry name" value="YVTN repeat-like/Quinoprotein amine dehydrogenase"/>
    <property type="match status" value="1"/>
</dbReference>
<dbReference type="PANTHER" id="PTHR19871:SF14">
    <property type="entry name" value="DUF4062 DOMAIN-CONTAINING PROTEIN"/>
    <property type="match status" value="1"/>
</dbReference>
<sequence>MSKSQTAHFDLKYDFLLGRFIFNDLPSLRPRSIRMFLCAPYNDTNQEATYLFNNIFPKLREYCMSRYGLEFQVVNLNWDIEIENSLTEESLFEIQKCKEQSLGIQFLGLIGHENGTPLLPSFIERNVLDAIIKCLSENGRDCSSLKNYYKLNINYLSNRYELQECLEAKTKETMFDLIHQGAKDAVQKNLISVEFLNELNETILQKLMKKGIIENKSNENISFCFVKIDPSQKNEYPMVINTLEYLRDRQINYYLPADQLYRIKTNELDECYFKNFGLFYKKTFENYIDKTVKSNSEYSYDILNEQVLYHLNYIKLNRINEVSPRTQNIIKQITDYVLDNTIRQPFIIIGEPGSGKTSVISTLASNLFLQLAANESPTLDFKNHAIIVRFIGIDGKCNYLRYLLKSICCQLQYIKTGSLSDIDKVPNELKELKFYFRKFLTDNFEIDENRPKRKIIIILDSLQDLSRHDYSYKFDWLPKYLNSLCKVILTVSSQSKELIERLNRKFSDTKCYAKLESLNMEQTEYMVKKLLNTKNYRLEPNQYDLIYNLVKSKNIVSLNVKLWSEEFLNWKSFTPNSECILKDTLYRAVQYFLVKLENKFESKLVKHILGYITISQPGLSEMELQDILSLDNELLKIFKAKNLIKSKDNVLRMPWYYILSVINSLRNHLLTKPLHGIYILGWKHSIFKEVIFDKYLGDNSFLKYLHTNVSEYYLGLWSSPKAKPLKYEVVILQKSDNSDKELSIGKPIVKEYNISADRLCPLQPLQFESFHAYVKPRFNLRKLALMPYHLVNADMIDELYKNVFFNIDWIYAKIRAFDIYSVLYDFDLYKQDHEVNLVGESLKMSQAAILEDPNLLFGQLIGRLLPYYQFYDKIRNFTDQCDAKCSIINPLIPVGQIFQSPSWIYQDIVDLGLENIDDMQLELVESDFNGQILVNKKINSPMTKIFDLNLLSFKNEIFTGKGKIYCSKNGDFVCLIENNSKLLIRRIESGEFYGSVEFETCEIAQVVLSSKYACFILRKIPSPLIIDLNTSTIIKTLPYHTCFCAISPDETVIIVHSESSLNYHLMSNFDRVITLEAAEIPEKIVFCNKNRKMCVLSKDTKQITFFSVNLEKKLQTSRHVLQDPNIFDMKISQDESLLIVCALYCVYILNIDDSISFKFKINLIDVENYINLDPKLNDDVFELIENKPKIKNFFNGFGCTQNQSVVYATMYTYLICYNAKTGDLLRIFQSTLSANRIIKSLSSNLQDQVVSLLDNGKILVWNLKSIEMNHNVHFEDQKIFNTKIESCHLPKIAHNSLKNSNLCLTYTKEYPDAKTLDSKNNFHSKSIVKTCFDEKSDNSFTSVIKLVCLDENGKFCFIVSDIDDFNGKKIPEEKDFYKKICSIIDLSNDNRIIDEFSYIIRKNFRFEINAKFIHKKTSNLDEVYLIVKQVSCLNDFDPFCTTELDWTEFETCVKILGPINSHISKIQVFDEFKPCGESLEHDICVTKDAIFASLMQECSKLFDKNTPGLIKAKRYDVHLDTYDLFESKENNLKVQVFNLNEFLTYEENSLGKYVFLDIRVLSDGNLFLIYSKEGFCKENSNLNYYEFDKESLKFNRNIFTEKGALVYDPKQNQVIKKYSSIFSNKINTEKLIFSDGDYVMDELFNLYDLKHNTLIKNFKKSDSCVNLDFDFVQFISKGRYFVTCTEDRRKILIIRCYDSGLVASVRLSDEISCITIGECERSFLAGTKNGYCLPFKLVVDLEHCDAIQNYVKFYRKNVFSNGQQGLLNSNDVNLKNDLKRVSHSSHAHRALKHKESRQSALIRETSLLMSNRNFDKFDSSSHLGVAKLNLTMISNGIKQSGTTSRACVIQ</sequence>
<evidence type="ECO:0000256" key="1">
    <source>
        <dbReference type="ARBA" id="ARBA00022574"/>
    </source>
</evidence>
<organism evidence="4 5">
    <name type="scientific">Brachionus calyciflorus</name>
    <dbReference type="NCBI Taxonomy" id="104777"/>
    <lineage>
        <taxon>Eukaryota</taxon>
        <taxon>Metazoa</taxon>
        <taxon>Spiralia</taxon>
        <taxon>Gnathifera</taxon>
        <taxon>Rotifera</taxon>
        <taxon>Eurotatoria</taxon>
        <taxon>Monogononta</taxon>
        <taxon>Pseudotrocha</taxon>
        <taxon>Ploima</taxon>
        <taxon>Brachionidae</taxon>
        <taxon>Brachionus</taxon>
    </lineage>
</organism>
<feature type="domain" description="NWD1/2-like winged helix-turn-helix" evidence="3">
    <location>
        <begin position="592"/>
        <end position="700"/>
    </location>
</feature>
<gene>
    <name evidence="4" type="ORF">OXX778_LOCUS2844</name>
</gene>
<dbReference type="Proteomes" id="UP000663879">
    <property type="component" value="Unassembled WGS sequence"/>
</dbReference>
<dbReference type="InterPro" id="IPR052752">
    <property type="entry name" value="NACHT-WD_repeat"/>
</dbReference>
<name>A0A813N8F2_9BILA</name>
<keyword evidence="1" id="KW-0853">WD repeat</keyword>
<dbReference type="SUPFAM" id="SSF50978">
    <property type="entry name" value="WD40 repeat-like"/>
    <property type="match status" value="2"/>
</dbReference>
<reference evidence="4" key="1">
    <citation type="submission" date="2021-02" db="EMBL/GenBank/DDBJ databases">
        <authorList>
            <person name="Nowell W R."/>
        </authorList>
    </citation>
    <scope>NUCLEOTIDE SEQUENCE</scope>
    <source>
        <strain evidence="4">Ploen Becks lab</strain>
    </source>
</reference>
<evidence type="ECO:0000313" key="4">
    <source>
        <dbReference type="EMBL" id="CAF0731081.1"/>
    </source>
</evidence>
<dbReference type="OrthoDB" id="2325716at2759"/>
<keyword evidence="5" id="KW-1185">Reference proteome</keyword>
<evidence type="ECO:0000259" key="3">
    <source>
        <dbReference type="Pfam" id="PF25469"/>
    </source>
</evidence>
<dbReference type="EMBL" id="CAJNOC010000234">
    <property type="protein sequence ID" value="CAF0731081.1"/>
    <property type="molecule type" value="Genomic_DNA"/>
</dbReference>
<dbReference type="InterPro" id="IPR057588">
    <property type="entry name" value="NWD1/2-like_WH"/>
</dbReference>
<comment type="caution">
    <text evidence="4">The sequence shown here is derived from an EMBL/GenBank/DDBJ whole genome shotgun (WGS) entry which is preliminary data.</text>
</comment>
<keyword evidence="2" id="KW-0677">Repeat</keyword>
<dbReference type="Pfam" id="PF25469">
    <property type="entry name" value="WHD_NWD1"/>
    <property type="match status" value="1"/>
</dbReference>
<dbReference type="InterPro" id="IPR036322">
    <property type="entry name" value="WD40_repeat_dom_sf"/>
</dbReference>
<proteinExistence type="predicted"/>
<evidence type="ECO:0000313" key="5">
    <source>
        <dbReference type="Proteomes" id="UP000663879"/>
    </source>
</evidence>
<evidence type="ECO:0000256" key="2">
    <source>
        <dbReference type="ARBA" id="ARBA00022737"/>
    </source>
</evidence>
<dbReference type="SUPFAM" id="SSF52540">
    <property type="entry name" value="P-loop containing nucleoside triphosphate hydrolases"/>
    <property type="match status" value="1"/>
</dbReference>
<dbReference type="InterPro" id="IPR015943">
    <property type="entry name" value="WD40/YVTN_repeat-like_dom_sf"/>
</dbReference>
<protein>
    <recommendedName>
        <fullName evidence="3">NWD1/2-like winged helix-turn-helix domain-containing protein</fullName>
    </recommendedName>
</protein>
<dbReference type="PANTHER" id="PTHR19871">
    <property type="entry name" value="BETA TRANSDUCIN-RELATED PROTEIN"/>
    <property type="match status" value="1"/>
</dbReference>
<dbReference type="Gene3D" id="1.25.40.370">
    <property type="match status" value="1"/>
</dbReference>
<accession>A0A813N8F2</accession>
<dbReference type="Gene3D" id="3.40.50.300">
    <property type="entry name" value="P-loop containing nucleotide triphosphate hydrolases"/>
    <property type="match status" value="1"/>
</dbReference>